<gene>
    <name evidence="13" type="primary">thrB</name>
    <name evidence="16" type="ORF">ETU37_19540</name>
</gene>
<comment type="pathway">
    <text evidence="1 13">Amino-acid biosynthesis; L-threonine biosynthesis; L-threonine from L-aspartate: step 4/5.</text>
</comment>
<comment type="subcellular location">
    <subcellularLocation>
        <location evidence="13">Cytoplasm</location>
    </subcellularLocation>
</comment>
<dbReference type="InterPro" id="IPR014721">
    <property type="entry name" value="Ribsml_uS5_D2-typ_fold_subgr"/>
</dbReference>
<keyword evidence="17" id="KW-1185">Reference proteome</keyword>
<dbReference type="AlphaFoldDB" id="A0A4Q5IYK2"/>
<evidence type="ECO:0000256" key="4">
    <source>
        <dbReference type="ARBA" id="ARBA00017858"/>
    </source>
</evidence>
<reference evidence="16 17" key="1">
    <citation type="submission" date="2019-01" db="EMBL/GenBank/DDBJ databases">
        <title>Nocardioides guangzhouensis sp. nov., an actinobacterium isolated from soil.</title>
        <authorList>
            <person name="Fu Y."/>
            <person name="Cai Y."/>
            <person name="Lin Z."/>
            <person name="Chen P."/>
        </authorList>
    </citation>
    <scope>NUCLEOTIDE SEQUENCE [LARGE SCALE GENOMIC DNA]</scope>
    <source>
        <strain evidence="16 17">NBRC 105384</strain>
    </source>
</reference>
<dbReference type="EMBL" id="SDPU01000034">
    <property type="protein sequence ID" value="RYU10025.1"/>
    <property type="molecule type" value="Genomic_DNA"/>
</dbReference>
<dbReference type="Proteomes" id="UP000291189">
    <property type="component" value="Unassembled WGS sequence"/>
</dbReference>
<evidence type="ECO:0000256" key="7">
    <source>
        <dbReference type="ARBA" id="ARBA00022697"/>
    </source>
</evidence>
<comment type="catalytic activity">
    <reaction evidence="11 13">
        <text>L-homoserine + ATP = O-phospho-L-homoserine + ADP + H(+)</text>
        <dbReference type="Rhea" id="RHEA:13985"/>
        <dbReference type="ChEBI" id="CHEBI:15378"/>
        <dbReference type="ChEBI" id="CHEBI:30616"/>
        <dbReference type="ChEBI" id="CHEBI:57476"/>
        <dbReference type="ChEBI" id="CHEBI:57590"/>
        <dbReference type="ChEBI" id="CHEBI:456216"/>
        <dbReference type="EC" id="2.7.1.39"/>
    </reaction>
</comment>
<evidence type="ECO:0000256" key="6">
    <source>
        <dbReference type="ARBA" id="ARBA00022679"/>
    </source>
</evidence>
<keyword evidence="7 13" id="KW-0791">Threonine biosynthesis</keyword>
<evidence type="ECO:0000256" key="12">
    <source>
        <dbReference type="ARBA" id="ARBA00049954"/>
    </source>
</evidence>
<accession>A0A4Q5IYK2</accession>
<protein>
    <recommendedName>
        <fullName evidence="4 13">Homoserine kinase</fullName>
        <shortName evidence="13">HK</shortName>
        <shortName evidence="13">HSK</shortName>
        <ecNumber evidence="3 13">2.7.1.39</ecNumber>
    </recommendedName>
</protein>
<dbReference type="GO" id="GO:0009088">
    <property type="term" value="P:threonine biosynthetic process"/>
    <property type="evidence" value="ECO:0007669"/>
    <property type="project" value="UniProtKB-UniRule"/>
</dbReference>
<dbReference type="InterPro" id="IPR013750">
    <property type="entry name" value="GHMP_kinase_C_dom"/>
</dbReference>
<feature type="domain" description="GHMP kinase N-terminal" evidence="14">
    <location>
        <begin position="65"/>
        <end position="149"/>
    </location>
</feature>
<dbReference type="GO" id="GO:0005737">
    <property type="term" value="C:cytoplasm"/>
    <property type="evidence" value="ECO:0007669"/>
    <property type="project" value="UniProtKB-SubCell"/>
</dbReference>
<keyword evidence="13" id="KW-0963">Cytoplasm</keyword>
<dbReference type="PIRSF" id="PIRSF000676">
    <property type="entry name" value="Homoser_kin"/>
    <property type="match status" value="1"/>
</dbReference>
<keyword evidence="5 13" id="KW-0028">Amino-acid biosynthesis</keyword>
<evidence type="ECO:0000256" key="3">
    <source>
        <dbReference type="ARBA" id="ARBA00012078"/>
    </source>
</evidence>
<dbReference type="Gene3D" id="3.30.230.10">
    <property type="match status" value="1"/>
</dbReference>
<comment type="caution">
    <text evidence="16">The sequence shown here is derived from an EMBL/GenBank/DDBJ whole genome shotgun (WGS) entry which is preliminary data.</text>
</comment>
<dbReference type="InterPro" id="IPR006204">
    <property type="entry name" value="GHMP_kinase_N_dom"/>
</dbReference>
<comment type="function">
    <text evidence="12 13">Catalyzes the ATP-dependent phosphorylation of L-homoserine to L-homoserine phosphate.</text>
</comment>
<proteinExistence type="inferred from homology"/>
<dbReference type="SUPFAM" id="SSF54211">
    <property type="entry name" value="Ribosomal protein S5 domain 2-like"/>
    <property type="match status" value="1"/>
</dbReference>
<dbReference type="OrthoDB" id="9769912at2"/>
<feature type="binding site" evidence="13">
    <location>
        <begin position="93"/>
        <end position="103"/>
    </location>
    <ligand>
        <name>ATP</name>
        <dbReference type="ChEBI" id="CHEBI:30616"/>
    </ligand>
</feature>
<dbReference type="InterPro" id="IPR036554">
    <property type="entry name" value="GHMP_kinase_C_sf"/>
</dbReference>
<feature type="domain" description="GHMP kinase C-terminal" evidence="15">
    <location>
        <begin position="216"/>
        <end position="280"/>
    </location>
</feature>
<dbReference type="PRINTS" id="PR00958">
    <property type="entry name" value="HOMSERKINASE"/>
</dbReference>
<evidence type="ECO:0000313" key="16">
    <source>
        <dbReference type="EMBL" id="RYU10025.1"/>
    </source>
</evidence>
<dbReference type="InterPro" id="IPR000870">
    <property type="entry name" value="Homoserine_kinase"/>
</dbReference>
<dbReference type="Gene3D" id="3.30.70.890">
    <property type="entry name" value="GHMP kinase, C-terminal domain"/>
    <property type="match status" value="1"/>
</dbReference>
<dbReference type="Pfam" id="PF08544">
    <property type="entry name" value="GHMP_kinases_C"/>
    <property type="match status" value="1"/>
</dbReference>
<keyword evidence="10 13" id="KW-0067">ATP-binding</keyword>
<evidence type="ECO:0000256" key="8">
    <source>
        <dbReference type="ARBA" id="ARBA00022741"/>
    </source>
</evidence>
<dbReference type="RefSeq" id="WP_129989022.1">
    <property type="nucleotide sequence ID" value="NZ_SDPU01000034.1"/>
</dbReference>
<evidence type="ECO:0000259" key="15">
    <source>
        <dbReference type="Pfam" id="PF08544"/>
    </source>
</evidence>
<organism evidence="16 17">
    <name type="scientific">Nocardioides iriomotensis</name>
    <dbReference type="NCBI Taxonomy" id="715784"/>
    <lineage>
        <taxon>Bacteria</taxon>
        <taxon>Bacillati</taxon>
        <taxon>Actinomycetota</taxon>
        <taxon>Actinomycetes</taxon>
        <taxon>Propionibacteriales</taxon>
        <taxon>Nocardioidaceae</taxon>
        <taxon>Nocardioides</taxon>
    </lineage>
</organism>
<dbReference type="GO" id="GO:0004413">
    <property type="term" value="F:homoserine kinase activity"/>
    <property type="evidence" value="ECO:0007669"/>
    <property type="project" value="UniProtKB-UniRule"/>
</dbReference>
<dbReference type="PANTHER" id="PTHR20861:SF1">
    <property type="entry name" value="HOMOSERINE KINASE"/>
    <property type="match status" value="1"/>
</dbReference>
<evidence type="ECO:0000313" key="17">
    <source>
        <dbReference type="Proteomes" id="UP000291189"/>
    </source>
</evidence>
<evidence type="ECO:0000256" key="13">
    <source>
        <dbReference type="HAMAP-Rule" id="MF_00384"/>
    </source>
</evidence>
<dbReference type="PANTHER" id="PTHR20861">
    <property type="entry name" value="HOMOSERINE/4-DIPHOSPHOCYTIDYL-2-C-METHYL-D-ERYTHRITOL KINASE"/>
    <property type="match status" value="1"/>
</dbReference>
<name>A0A4Q5IYK2_9ACTN</name>
<dbReference type="NCBIfam" id="TIGR00191">
    <property type="entry name" value="thrB"/>
    <property type="match status" value="1"/>
</dbReference>
<keyword evidence="8 13" id="KW-0547">Nucleotide-binding</keyword>
<dbReference type="InterPro" id="IPR006203">
    <property type="entry name" value="GHMP_knse_ATP-bd_CS"/>
</dbReference>
<dbReference type="InterPro" id="IPR020568">
    <property type="entry name" value="Ribosomal_Su5_D2-typ_SF"/>
</dbReference>
<keyword evidence="9 13" id="KW-0418">Kinase</keyword>
<sequence length="301" mass="30295">MPTLLPGPVTVTVPATSANLGPGYDALGLALSLRDTVTAEVVDGPGSVVVRGEGAGAVPLDDSHLVRRAMQRAFDAMGCGTPSIRLTCDNVIPHGRGLGSSSAAIVAGVCAARGLVGGGSLLMDDDAVFALTAEIEGHPDNVAPAFFGGFTVAWGSGGRFHATNASVDPRVAAVAFVPPDPVETTVARGLLPAQVPHADAAFNVGRAALLVAALGGRPELLLEATEDRLHQDQRAPAMPGTAALVKELRADGLPAFVSGAGPTVLVLTDPLAQAGVAARVPDGWRVHTLAVESQGAVVTEG</sequence>
<evidence type="ECO:0000256" key="11">
    <source>
        <dbReference type="ARBA" id="ARBA00049375"/>
    </source>
</evidence>
<dbReference type="PROSITE" id="PS00627">
    <property type="entry name" value="GHMP_KINASES_ATP"/>
    <property type="match status" value="1"/>
</dbReference>
<dbReference type="Pfam" id="PF00288">
    <property type="entry name" value="GHMP_kinases_N"/>
    <property type="match status" value="1"/>
</dbReference>
<evidence type="ECO:0000256" key="10">
    <source>
        <dbReference type="ARBA" id="ARBA00022840"/>
    </source>
</evidence>
<evidence type="ECO:0000256" key="1">
    <source>
        <dbReference type="ARBA" id="ARBA00005015"/>
    </source>
</evidence>
<evidence type="ECO:0000256" key="9">
    <source>
        <dbReference type="ARBA" id="ARBA00022777"/>
    </source>
</evidence>
<evidence type="ECO:0000256" key="2">
    <source>
        <dbReference type="ARBA" id="ARBA00007370"/>
    </source>
</evidence>
<evidence type="ECO:0000259" key="14">
    <source>
        <dbReference type="Pfam" id="PF00288"/>
    </source>
</evidence>
<dbReference type="EC" id="2.7.1.39" evidence="3 13"/>
<comment type="similarity">
    <text evidence="2 13">Belongs to the GHMP kinase family. Homoserine kinase subfamily.</text>
</comment>
<dbReference type="SUPFAM" id="SSF55060">
    <property type="entry name" value="GHMP Kinase, C-terminal domain"/>
    <property type="match status" value="1"/>
</dbReference>
<keyword evidence="6 13" id="KW-0808">Transferase</keyword>
<dbReference type="GO" id="GO:0005524">
    <property type="term" value="F:ATP binding"/>
    <property type="evidence" value="ECO:0007669"/>
    <property type="project" value="UniProtKB-UniRule"/>
</dbReference>
<evidence type="ECO:0000256" key="5">
    <source>
        <dbReference type="ARBA" id="ARBA00022605"/>
    </source>
</evidence>
<dbReference type="HAMAP" id="MF_00384">
    <property type="entry name" value="Homoser_kinase"/>
    <property type="match status" value="1"/>
</dbReference>
<dbReference type="UniPathway" id="UPA00050">
    <property type="reaction ID" value="UER00064"/>
</dbReference>